<dbReference type="EMBL" id="CP016616">
    <property type="protein sequence ID" value="ANY79129.1"/>
    <property type="molecule type" value="Genomic_DNA"/>
</dbReference>
<dbReference type="AlphaFoldDB" id="A0A1B2EGQ7"/>
<evidence type="ECO:0000313" key="1">
    <source>
        <dbReference type="EMBL" id="ANY79129.1"/>
    </source>
</evidence>
<gene>
    <name evidence="1" type="ORF">BB934_13660</name>
</gene>
<organism evidence="1">
    <name type="scientific">Microvirga ossetica</name>
    <dbReference type="NCBI Taxonomy" id="1882682"/>
    <lineage>
        <taxon>Bacteria</taxon>
        <taxon>Pseudomonadati</taxon>
        <taxon>Pseudomonadota</taxon>
        <taxon>Alphaproteobacteria</taxon>
        <taxon>Hyphomicrobiales</taxon>
        <taxon>Methylobacteriaceae</taxon>
        <taxon>Microvirga</taxon>
    </lineage>
</organism>
<proteinExistence type="predicted"/>
<reference evidence="1" key="1">
    <citation type="submission" date="2016-07" db="EMBL/GenBank/DDBJ databases">
        <title>Microvirga ossetica sp. nov. a new species of rhizobia isolated from root nodules of the legume species Vicia alpestris Steven originated from North Ossetia region in the Caucasus.</title>
        <authorList>
            <person name="Safronova V.I."/>
            <person name="Kuznetsova I.G."/>
            <person name="Sazanova A.L."/>
            <person name="Belimov A."/>
            <person name="Andronov E."/>
            <person name="Osledkin Y.S."/>
            <person name="Onishchuk O.P."/>
            <person name="Kurchak O.N."/>
            <person name="Shaposhnikov A.I."/>
            <person name="Willems A."/>
            <person name="Tikhonovich I.A."/>
        </authorList>
    </citation>
    <scope>NUCLEOTIDE SEQUENCE [LARGE SCALE GENOMIC DNA]</scope>
    <source>
        <strain evidence="1">V5/3M</strain>
    </source>
</reference>
<name>A0A1B2EGQ7_9HYPH</name>
<sequence length="62" mass="7232">MVELETSRLGRIFQVSGADPRSWILCDDDSYDDFWNDRLDMLERLLREEDANQSPTPEGDDP</sequence>
<accession>A0A1B2EGQ7</accession>
<dbReference type="KEGG" id="moc:BB934_13660"/>
<protein>
    <submittedName>
        <fullName evidence="1">Uncharacterized protein</fullName>
    </submittedName>
</protein>